<evidence type="ECO:0000313" key="3">
    <source>
        <dbReference type="Proteomes" id="UP000295023"/>
    </source>
</evidence>
<dbReference type="SUPFAM" id="SSF56235">
    <property type="entry name" value="N-terminal nucleophile aminohydrolases (Ntn hydrolases)"/>
    <property type="match status" value="1"/>
</dbReference>
<comment type="caution">
    <text evidence="2">The sequence shown here is derived from an EMBL/GenBank/DDBJ whole genome shotgun (WGS) entry which is preliminary data.</text>
</comment>
<keyword evidence="3" id="KW-1185">Reference proteome</keyword>
<sequence>MTSSAEIRAQAFRMPAVLQRIAFRDERQSAEGFRVRRGFTPPGLSALRRSAASCFQGGFTPPVLSALRRSALVLAALGLAGCQTISGLNPFAGGPASGQPGFVRGFLGGIATDDPAAALAGRQVLSAGGTAVDAAVAAAFMMSVTLPSRVGLGGGGACLVFDPAKAGTEAVMFLPGARSSVPADADRPAAVPLLARGLYALSTRRSGRPFEALMAPAEQAARFGTEVSRGLAADLAAVSRPLLADPAAQMVFGRPGGGPKQAGEMMLQPELAGTLGQIRLAGVGDLHQGVLARRLEEGSRAAGGSLTLEELRAALPGLAQPIDLPSAGGDRIAFLPPPADGGVAAAAAFEAMRGGADVAEASRRGLAAVAAFRQRGGDPRSYVSAANLPPAGLGALPASAGLIAFDRTGLAVSCAFTLNNLFGTGRIVPGMGFLLAAAPNIGGVQPPLLAAAMAYNSNIRGFRLAAAASGQQDAPIGVAGPAALHLLRGLPPQAALEAGAPGAARTHLGACLNYLPGRPDRCVAINDPRGAGVALGALDQ</sequence>
<comment type="similarity">
    <text evidence="1">Belongs to the gamma-glutamyltransferase family.</text>
</comment>
<gene>
    <name evidence="2" type="ORF">EXY23_18000</name>
</gene>
<dbReference type="Pfam" id="PF01019">
    <property type="entry name" value="G_glu_transpept"/>
    <property type="match status" value="1"/>
</dbReference>
<dbReference type="InterPro" id="IPR051792">
    <property type="entry name" value="GGT_bact"/>
</dbReference>
<protein>
    <submittedName>
        <fullName evidence="2">Gamma-glutamyltranspeptidase</fullName>
    </submittedName>
</protein>
<dbReference type="OrthoDB" id="9781342at2"/>
<dbReference type="PANTHER" id="PTHR43199:SF1">
    <property type="entry name" value="GLUTATHIONE HYDROLASE PROENZYME"/>
    <property type="match status" value="1"/>
</dbReference>
<organism evidence="2 3">
    <name type="scientific">Roseicella aquatilis</name>
    <dbReference type="NCBI Taxonomy" id="2527868"/>
    <lineage>
        <taxon>Bacteria</taxon>
        <taxon>Pseudomonadati</taxon>
        <taxon>Pseudomonadota</taxon>
        <taxon>Alphaproteobacteria</taxon>
        <taxon>Acetobacterales</taxon>
        <taxon>Roseomonadaceae</taxon>
        <taxon>Roseicella</taxon>
    </lineage>
</organism>
<dbReference type="EMBL" id="SKBM01000018">
    <property type="protein sequence ID" value="TCZ57852.1"/>
    <property type="molecule type" value="Genomic_DNA"/>
</dbReference>
<proteinExistence type="inferred from homology"/>
<dbReference type="InterPro" id="IPR029055">
    <property type="entry name" value="Ntn_hydrolases_N"/>
</dbReference>
<name>A0A4R4DDE3_9PROT</name>
<accession>A0A4R4DDE3</accession>
<dbReference type="PRINTS" id="PR01210">
    <property type="entry name" value="GGTRANSPTASE"/>
</dbReference>
<dbReference type="Proteomes" id="UP000295023">
    <property type="component" value="Unassembled WGS sequence"/>
</dbReference>
<evidence type="ECO:0000313" key="2">
    <source>
        <dbReference type="EMBL" id="TCZ57852.1"/>
    </source>
</evidence>
<evidence type="ECO:0000256" key="1">
    <source>
        <dbReference type="ARBA" id="ARBA00009381"/>
    </source>
</evidence>
<dbReference type="PANTHER" id="PTHR43199">
    <property type="entry name" value="GLUTATHIONE HYDROLASE"/>
    <property type="match status" value="1"/>
</dbReference>
<reference evidence="2 3" key="1">
    <citation type="submission" date="2019-03" db="EMBL/GenBank/DDBJ databases">
        <title>Paracraurococcus aquatilis NE82 genome sequence.</title>
        <authorList>
            <person name="Zhao Y."/>
            <person name="Du Z."/>
        </authorList>
    </citation>
    <scope>NUCLEOTIDE SEQUENCE [LARGE SCALE GENOMIC DNA]</scope>
    <source>
        <strain evidence="2 3">NE82</strain>
    </source>
</reference>
<dbReference type="AlphaFoldDB" id="A0A4R4DDE3"/>